<organism evidence="1 2">
    <name type="scientific">Petralouisia muris</name>
    <dbReference type="NCBI Taxonomy" id="3032872"/>
    <lineage>
        <taxon>Bacteria</taxon>
        <taxon>Bacillati</taxon>
        <taxon>Bacillota</taxon>
        <taxon>Clostridia</taxon>
        <taxon>Lachnospirales</taxon>
        <taxon>Lachnospiraceae</taxon>
        <taxon>Petralouisia</taxon>
    </lineage>
</organism>
<evidence type="ECO:0000313" key="2">
    <source>
        <dbReference type="Proteomes" id="UP000304953"/>
    </source>
</evidence>
<comment type="caution">
    <text evidence="1">The sequence shown here is derived from an EMBL/GenBank/DDBJ whole genome shotgun (WGS) entry which is preliminary data.</text>
</comment>
<reference evidence="1" key="1">
    <citation type="submission" date="2019-04" db="EMBL/GenBank/DDBJ databases">
        <title>Microbes associate with the intestines of laboratory mice.</title>
        <authorList>
            <person name="Navarre W."/>
            <person name="Wong E."/>
            <person name="Huang K."/>
            <person name="Tropini C."/>
            <person name="Ng K."/>
            <person name="Yu B."/>
        </authorList>
    </citation>
    <scope>NUCLEOTIDE SEQUENCE</scope>
    <source>
        <strain evidence="1">NM01_1-7b</strain>
    </source>
</reference>
<dbReference type="EMBL" id="SRYA01000019">
    <property type="protein sequence ID" value="TGY96182.1"/>
    <property type="molecule type" value="Genomic_DNA"/>
</dbReference>
<keyword evidence="2" id="KW-1185">Reference proteome</keyword>
<dbReference type="Proteomes" id="UP000304953">
    <property type="component" value="Unassembled WGS sequence"/>
</dbReference>
<gene>
    <name evidence="1" type="ORF">E5329_11095</name>
</gene>
<evidence type="ECO:0000313" key="1">
    <source>
        <dbReference type="EMBL" id="TGY96182.1"/>
    </source>
</evidence>
<protein>
    <submittedName>
        <fullName evidence="1">Sensor domain-containing diguanylate cyclase</fullName>
    </submittedName>
</protein>
<sequence length="644" mass="73451">MQKIFIRYTFAIMTSAILLIFFINFLFTLHTLESQQFNTFHTKTAQIIHTLEMNQEELTIIRENLDEDYLTRAKAAAYVLDREDELSLNVDEMKYLANLLNVDEVHVIDENGIIVAGSVSQYIGIDMANHKQTRAFLALLESDDKNAYLIQDSQPNAAENKVMQYVGVVRKIKKGIVQVGFKPTRQMEAQARNTYDSIFNLFPADVGEEFFIIDSTTGTILGHSNGLEQHFDAECYQLEQLAGCQKGAYLKGKEGRIMYVTATPYEDKLICAALPRDALFEKLWEQIFNTFLYLLLIEAVALILLNHLVKRKAVNGIHRIIENLTAITNGHLDTVVAVGGNREFEELSRGINTMVKSIVRSSDRISTIIEISGVPLAAFEYERGLNHVFHTSGLKELLDIPEQMAERFFSNSVLFDRYIQEIMTNPISEETDIFRIRDTRYVRIHISESSGKHLGVVMDVSSDILKKQQMHYENTHDFLTGLHKFPHFKQLASEILRNMPQEHICAVVMIDLDHFKSINDTYGHDVGDIYLQSFSAVMQSMPEEHFLTARRSGDEFCMMIFGCKSREEITGYLDKFYETLRSNPIALSPDKNKVISASSGFAWTADPSDSIRQLLSQADEALYEIKRQTKGRYGEYASKILPLT</sequence>
<accession>A0AC61RW96</accession>
<name>A0AC61RW96_9FIRM</name>
<proteinExistence type="predicted"/>